<sequence length="54" mass="5909">MDPEYLPVMAQMAMGRHAHQAAQQARLLFRRIAARMNATRTASLVQAAIASTPS</sequence>
<evidence type="ECO:0000313" key="1">
    <source>
        <dbReference type="EMBL" id="JAD40128.1"/>
    </source>
</evidence>
<dbReference type="EMBL" id="GBRH01257767">
    <property type="protein sequence ID" value="JAD40128.1"/>
    <property type="molecule type" value="Transcribed_RNA"/>
</dbReference>
<protein>
    <submittedName>
        <fullName evidence="1">Uncharacterized protein</fullName>
    </submittedName>
</protein>
<organism evidence="1">
    <name type="scientific">Arundo donax</name>
    <name type="common">Giant reed</name>
    <name type="synonym">Donax arundinaceus</name>
    <dbReference type="NCBI Taxonomy" id="35708"/>
    <lineage>
        <taxon>Eukaryota</taxon>
        <taxon>Viridiplantae</taxon>
        <taxon>Streptophyta</taxon>
        <taxon>Embryophyta</taxon>
        <taxon>Tracheophyta</taxon>
        <taxon>Spermatophyta</taxon>
        <taxon>Magnoliopsida</taxon>
        <taxon>Liliopsida</taxon>
        <taxon>Poales</taxon>
        <taxon>Poaceae</taxon>
        <taxon>PACMAD clade</taxon>
        <taxon>Arundinoideae</taxon>
        <taxon>Arundineae</taxon>
        <taxon>Arundo</taxon>
    </lineage>
</organism>
<reference evidence="1" key="2">
    <citation type="journal article" date="2015" name="Data Brief">
        <title>Shoot transcriptome of the giant reed, Arundo donax.</title>
        <authorList>
            <person name="Barrero R.A."/>
            <person name="Guerrero F.D."/>
            <person name="Moolhuijzen P."/>
            <person name="Goolsby J.A."/>
            <person name="Tidwell J."/>
            <person name="Bellgard S.E."/>
            <person name="Bellgard M.I."/>
        </authorList>
    </citation>
    <scope>NUCLEOTIDE SEQUENCE</scope>
    <source>
        <tissue evidence="1">Shoot tissue taken approximately 20 cm above the soil surface</tissue>
    </source>
</reference>
<reference evidence="1" key="1">
    <citation type="submission" date="2014-09" db="EMBL/GenBank/DDBJ databases">
        <authorList>
            <person name="Magalhaes I.L.F."/>
            <person name="Oliveira U."/>
            <person name="Santos F.R."/>
            <person name="Vidigal T.H.D.A."/>
            <person name="Brescovit A.D."/>
            <person name="Santos A.J."/>
        </authorList>
    </citation>
    <scope>NUCLEOTIDE SEQUENCE</scope>
    <source>
        <tissue evidence="1">Shoot tissue taken approximately 20 cm above the soil surface</tissue>
    </source>
</reference>
<proteinExistence type="predicted"/>
<accession>A0A0A8ZR48</accession>
<name>A0A0A8ZR48_ARUDO</name>
<dbReference type="AlphaFoldDB" id="A0A0A8ZR48"/>